<dbReference type="Proteomes" id="UP000886845">
    <property type="component" value="Unassembled WGS sequence"/>
</dbReference>
<gene>
    <name evidence="2" type="ORF">IAC79_05090</name>
</gene>
<evidence type="ECO:0000256" key="1">
    <source>
        <dbReference type="SAM" id="Phobius"/>
    </source>
</evidence>
<proteinExistence type="predicted"/>
<sequence length="702" mass="76490">VATAAQAVGLGLVLGGALTWEPAPASWRFWWPLAWDAAVLALAWRWVLRGRCVASTLLAAQLGLSVYLYMPIASSFGPAMDWGYTREWAGFSRAVMRGQYEALAPSDVLSLGYLRQLGWYLRDLCLQFSAPAAALGAAGLAALAALARRRRRDLLWLGCTALLFLVMSAALVALANPTGDLQDGFVQKVKFISSYGVFALWVGYGLAAAMVFLRRWRWGWGVGAALACAAVAAPLAANFLDDGLVRRFGAAEQTGHDFGWQFGAYMLEGAPAIRAELDPDEEPLPDPFWPPPMAQGAVLFGGTDPGRFVPTYMVHAVGYRPDVHVLTQGALADPTYMAGVRDLHGAALRLPSDEELDAIAAECLVLDGRLDAASGASVQVNDAALIWKINGALAWVLTEWNPDRPFYVEESMRIPWMDGLLEPAGLALRLRRKGADLDAVADRDADFWDWMTRRLATREAYRRDFAAKKAFSGLRAAGAALYARQDLFDRADKAGQDAFVLYPESSQVVSVIASGSLVPQGRFDEALRLIRAYRAIDPHLRGAVRVERQIADLVARDGRLRALADAPALTAQQALEGFRDALSLRRDATALALLRRVPDAALATLSEEDALVGGLVAQQGGDDATALRLYRAALGRFPQSPRLWLSQGLCYYNRGEHRQAYESLANVRRFGGDALLTATPEVGQVFRWLAERYDGPRKGAQQ</sequence>
<feature type="non-terminal residue" evidence="2">
    <location>
        <position position="1"/>
    </location>
</feature>
<keyword evidence="1" id="KW-1133">Transmembrane helix</keyword>
<name>A0A9D1NP15_9BACT</name>
<evidence type="ECO:0008006" key="4">
    <source>
        <dbReference type="Google" id="ProtNLM"/>
    </source>
</evidence>
<dbReference type="InterPro" id="IPR052724">
    <property type="entry name" value="GT117_domain-containing"/>
</dbReference>
<accession>A0A9D1NP15</accession>
<feature type="transmembrane region" description="Helical" evidence="1">
    <location>
        <begin position="54"/>
        <end position="72"/>
    </location>
</feature>
<reference evidence="2" key="1">
    <citation type="submission" date="2020-10" db="EMBL/GenBank/DDBJ databases">
        <authorList>
            <person name="Gilroy R."/>
        </authorList>
    </citation>
    <scope>NUCLEOTIDE SEQUENCE</scope>
    <source>
        <strain evidence="2">35461</strain>
    </source>
</reference>
<evidence type="ECO:0000313" key="2">
    <source>
        <dbReference type="EMBL" id="HIV09470.1"/>
    </source>
</evidence>
<evidence type="ECO:0000313" key="3">
    <source>
        <dbReference type="Proteomes" id="UP000886845"/>
    </source>
</evidence>
<feature type="transmembrane region" description="Helical" evidence="1">
    <location>
        <begin position="154"/>
        <end position="175"/>
    </location>
</feature>
<organism evidence="2 3">
    <name type="scientific">Candidatus Spyradenecus faecavium</name>
    <dbReference type="NCBI Taxonomy" id="2840947"/>
    <lineage>
        <taxon>Bacteria</taxon>
        <taxon>Pseudomonadati</taxon>
        <taxon>Lentisphaerota</taxon>
        <taxon>Lentisphaeria</taxon>
        <taxon>Lentisphaerales</taxon>
        <taxon>Lentisphaeraceae</taxon>
        <taxon>Lentisphaeraceae incertae sedis</taxon>
        <taxon>Candidatus Spyradenecus</taxon>
    </lineage>
</organism>
<feature type="transmembrane region" description="Helical" evidence="1">
    <location>
        <begin position="128"/>
        <end position="147"/>
    </location>
</feature>
<feature type="transmembrane region" description="Helical" evidence="1">
    <location>
        <begin position="220"/>
        <end position="240"/>
    </location>
</feature>
<dbReference type="PANTHER" id="PTHR16214:SF3">
    <property type="entry name" value="TRANSMEMBRANE PROTEIN 260"/>
    <property type="match status" value="1"/>
</dbReference>
<keyword evidence="1" id="KW-0812">Transmembrane</keyword>
<dbReference type="SUPFAM" id="SSF48452">
    <property type="entry name" value="TPR-like"/>
    <property type="match status" value="1"/>
</dbReference>
<comment type="caution">
    <text evidence="2">The sequence shown here is derived from an EMBL/GenBank/DDBJ whole genome shotgun (WGS) entry which is preliminary data.</text>
</comment>
<feature type="transmembrane region" description="Helical" evidence="1">
    <location>
        <begin position="29"/>
        <end position="47"/>
    </location>
</feature>
<reference evidence="2" key="2">
    <citation type="journal article" date="2021" name="PeerJ">
        <title>Extensive microbial diversity within the chicken gut microbiome revealed by metagenomics and culture.</title>
        <authorList>
            <person name="Gilroy R."/>
            <person name="Ravi A."/>
            <person name="Getino M."/>
            <person name="Pursley I."/>
            <person name="Horton D.L."/>
            <person name="Alikhan N.F."/>
            <person name="Baker D."/>
            <person name="Gharbi K."/>
            <person name="Hall N."/>
            <person name="Watson M."/>
            <person name="Adriaenssens E.M."/>
            <person name="Foster-Nyarko E."/>
            <person name="Jarju S."/>
            <person name="Secka A."/>
            <person name="Antonio M."/>
            <person name="Oren A."/>
            <person name="Chaudhuri R.R."/>
            <person name="La Ragione R."/>
            <person name="Hildebrand F."/>
            <person name="Pallen M.J."/>
        </authorList>
    </citation>
    <scope>NUCLEOTIDE SEQUENCE</scope>
    <source>
        <strain evidence="2">35461</strain>
    </source>
</reference>
<feature type="transmembrane region" description="Helical" evidence="1">
    <location>
        <begin position="195"/>
        <end position="213"/>
    </location>
</feature>
<keyword evidence="1" id="KW-0472">Membrane</keyword>
<protein>
    <recommendedName>
        <fullName evidence="4">Tetratricopeptide repeat protein</fullName>
    </recommendedName>
</protein>
<dbReference type="PANTHER" id="PTHR16214">
    <property type="entry name" value="TRANSMEMBRANE PROTEIN 260"/>
    <property type="match status" value="1"/>
</dbReference>
<dbReference type="Gene3D" id="1.25.40.10">
    <property type="entry name" value="Tetratricopeptide repeat domain"/>
    <property type="match status" value="1"/>
</dbReference>
<dbReference type="EMBL" id="DVOR01000162">
    <property type="protein sequence ID" value="HIV09470.1"/>
    <property type="molecule type" value="Genomic_DNA"/>
</dbReference>
<dbReference type="AlphaFoldDB" id="A0A9D1NP15"/>
<dbReference type="InterPro" id="IPR011990">
    <property type="entry name" value="TPR-like_helical_dom_sf"/>
</dbReference>